<dbReference type="Gene3D" id="1.10.10.10">
    <property type="entry name" value="Winged helix-like DNA-binding domain superfamily/Winged helix DNA-binding domain"/>
    <property type="match status" value="2"/>
</dbReference>
<dbReference type="Pfam" id="PF04546">
    <property type="entry name" value="Sigma70_ner"/>
    <property type="match status" value="1"/>
</dbReference>
<accession>A0ABU0HSK7</accession>
<dbReference type="PRINTS" id="PR00046">
    <property type="entry name" value="SIGMA70FCT"/>
</dbReference>
<dbReference type="RefSeq" id="WP_238247408.1">
    <property type="nucleotide sequence ID" value="NZ_BPQX01000009.1"/>
</dbReference>
<organism evidence="10 11">
    <name type="scientific">Methylobacterium persicinum</name>
    <dbReference type="NCBI Taxonomy" id="374426"/>
    <lineage>
        <taxon>Bacteria</taxon>
        <taxon>Pseudomonadati</taxon>
        <taxon>Pseudomonadota</taxon>
        <taxon>Alphaproteobacteria</taxon>
        <taxon>Hyphomicrobiales</taxon>
        <taxon>Methylobacteriaceae</taxon>
        <taxon>Methylobacterium</taxon>
    </lineage>
</organism>
<keyword evidence="2 6" id="KW-0805">Transcription regulation</keyword>
<dbReference type="InterPro" id="IPR013325">
    <property type="entry name" value="RNA_pol_sigma_r2"/>
</dbReference>
<reference evidence="10 11" key="1">
    <citation type="submission" date="2023-07" db="EMBL/GenBank/DDBJ databases">
        <title>Genomic Encyclopedia of Type Strains, Phase IV (KMG-IV): sequencing the most valuable type-strain genomes for metagenomic binning, comparative biology and taxonomic classification.</title>
        <authorList>
            <person name="Goeker M."/>
        </authorList>
    </citation>
    <scope>NUCLEOTIDE SEQUENCE [LARGE SCALE GENOMIC DNA]</scope>
    <source>
        <strain evidence="10 11">DSM 19562</strain>
    </source>
</reference>
<evidence type="ECO:0000313" key="10">
    <source>
        <dbReference type="EMBL" id="MDQ0444479.1"/>
    </source>
</evidence>
<feature type="domain" description="RNA polymerase sigma-70" evidence="8">
    <location>
        <begin position="448"/>
        <end position="461"/>
    </location>
</feature>
<dbReference type="SUPFAM" id="SSF88946">
    <property type="entry name" value="Sigma2 domain of RNA polymerase sigma factors"/>
    <property type="match status" value="1"/>
</dbReference>
<keyword evidence="5 6" id="KW-0804">Transcription</keyword>
<dbReference type="CDD" id="cd06171">
    <property type="entry name" value="Sigma70_r4"/>
    <property type="match status" value="1"/>
</dbReference>
<dbReference type="InterPro" id="IPR007624">
    <property type="entry name" value="RNA_pol_sigma70_r3"/>
</dbReference>
<comment type="similarity">
    <text evidence="6">Belongs to the sigma-70 factor family. RpoD/SigA subfamily.</text>
</comment>
<dbReference type="Pfam" id="PF04542">
    <property type="entry name" value="Sigma70_r2"/>
    <property type="match status" value="1"/>
</dbReference>
<dbReference type="Pfam" id="PF04539">
    <property type="entry name" value="Sigma70_r3"/>
    <property type="match status" value="1"/>
</dbReference>
<comment type="function">
    <text evidence="6">Sigma factors are initiation factors that promote the attachment of RNA polymerase to specific initiation sites and are then released. This sigma factor is the primary sigma factor during exponential growth.</text>
</comment>
<dbReference type="PROSITE" id="PS00715">
    <property type="entry name" value="SIGMA70_1"/>
    <property type="match status" value="1"/>
</dbReference>
<dbReference type="NCBIfam" id="NF004208">
    <property type="entry name" value="PRK05658.1"/>
    <property type="match status" value="1"/>
</dbReference>
<evidence type="ECO:0000256" key="4">
    <source>
        <dbReference type="ARBA" id="ARBA00023125"/>
    </source>
</evidence>
<keyword evidence="11" id="KW-1185">Reference proteome</keyword>
<dbReference type="InterPro" id="IPR013324">
    <property type="entry name" value="RNA_pol_sigma_r3/r4-like"/>
</dbReference>
<dbReference type="InterPro" id="IPR000943">
    <property type="entry name" value="RNA_pol_sigma70"/>
</dbReference>
<evidence type="ECO:0000259" key="9">
    <source>
        <dbReference type="PROSITE" id="PS00716"/>
    </source>
</evidence>
<dbReference type="InterPro" id="IPR009042">
    <property type="entry name" value="RNA_pol_sigma70_r1_2"/>
</dbReference>
<evidence type="ECO:0000256" key="7">
    <source>
        <dbReference type="SAM" id="MobiDB-lite"/>
    </source>
</evidence>
<dbReference type="InterPro" id="IPR050239">
    <property type="entry name" value="Sigma-70_RNA_pol_init_factors"/>
</dbReference>
<dbReference type="Gene3D" id="1.10.220.120">
    <property type="entry name" value="Sigma-70 factor, region 1.1"/>
    <property type="match status" value="1"/>
</dbReference>
<dbReference type="InterPro" id="IPR007631">
    <property type="entry name" value="RNA_pol_sigma_70_non-ess"/>
</dbReference>
<feature type="region of interest" description="Disordered" evidence="7">
    <location>
        <begin position="204"/>
        <end position="237"/>
    </location>
</feature>
<dbReference type="InterPro" id="IPR012760">
    <property type="entry name" value="RNA_pol_sigma_RpoD_C"/>
</dbReference>
<dbReference type="EMBL" id="JAUSVV010000012">
    <property type="protein sequence ID" value="MDQ0444479.1"/>
    <property type="molecule type" value="Genomic_DNA"/>
</dbReference>
<dbReference type="InterPro" id="IPR007627">
    <property type="entry name" value="RNA_pol_sigma70_r2"/>
</dbReference>
<comment type="subunit">
    <text evidence="6">Interacts transiently with the RNA polymerase catalytic core.</text>
</comment>
<evidence type="ECO:0000313" key="11">
    <source>
        <dbReference type="Proteomes" id="UP001236369"/>
    </source>
</evidence>
<dbReference type="SUPFAM" id="SSF88659">
    <property type="entry name" value="Sigma3 and sigma4 domains of RNA polymerase sigma factors"/>
    <property type="match status" value="2"/>
</dbReference>
<keyword evidence="4 6" id="KW-0238">DNA-binding</keyword>
<protein>
    <recommendedName>
        <fullName evidence="6">RNA polymerase sigma factor RpoD</fullName>
    </recommendedName>
    <alternativeName>
        <fullName evidence="6">Sigma-70</fullName>
    </alternativeName>
</protein>
<evidence type="ECO:0000256" key="2">
    <source>
        <dbReference type="ARBA" id="ARBA00023015"/>
    </source>
</evidence>
<keyword evidence="3 6" id="KW-0731">Sigma factor</keyword>
<dbReference type="InterPro" id="IPR014284">
    <property type="entry name" value="RNA_pol_sigma-70_dom"/>
</dbReference>
<dbReference type="HAMAP" id="MF_00963">
    <property type="entry name" value="Sigma70_RpoD_SigA"/>
    <property type="match status" value="1"/>
</dbReference>
<gene>
    <name evidence="6" type="primary">rpoD</name>
    <name evidence="10" type="ORF">QO016_003990</name>
</gene>
<dbReference type="Pfam" id="PF00140">
    <property type="entry name" value="Sigma70_r1_2"/>
    <property type="match status" value="1"/>
</dbReference>
<evidence type="ECO:0000256" key="5">
    <source>
        <dbReference type="ARBA" id="ARBA00023163"/>
    </source>
</evidence>
<proteinExistence type="inferred from homology"/>
<dbReference type="InterPro" id="IPR007127">
    <property type="entry name" value="RNA_pol_sigma_70_r1_1"/>
</dbReference>
<feature type="region of interest" description="Disordered" evidence="7">
    <location>
        <begin position="1"/>
        <end position="25"/>
    </location>
</feature>
<dbReference type="Pfam" id="PF04545">
    <property type="entry name" value="Sigma70_r4"/>
    <property type="match status" value="1"/>
</dbReference>
<feature type="region of interest" description="Sigma-70 factor domain-4" evidence="6">
    <location>
        <begin position="592"/>
        <end position="645"/>
    </location>
</feature>
<comment type="subcellular location">
    <subcellularLocation>
        <location evidence="6">Cytoplasm</location>
    </subcellularLocation>
</comment>
<feature type="region of interest" description="Sigma-70 factor domain-3" evidence="6">
    <location>
        <begin position="503"/>
        <end position="579"/>
    </location>
</feature>
<dbReference type="NCBIfam" id="TIGR02937">
    <property type="entry name" value="sigma70-ECF"/>
    <property type="match status" value="1"/>
</dbReference>
<evidence type="ECO:0000256" key="6">
    <source>
        <dbReference type="HAMAP-Rule" id="MF_00963"/>
    </source>
</evidence>
<name>A0ABU0HSK7_9HYPH</name>
<feature type="short sequence motif" description="Interaction with polymerase core subunit RpoC" evidence="6">
    <location>
        <begin position="448"/>
        <end position="451"/>
    </location>
</feature>
<dbReference type="PANTHER" id="PTHR30603:SF60">
    <property type="entry name" value="RNA POLYMERASE SIGMA FACTOR RPOD"/>
    <property type="match status" value="1"/>
</dbReference>
<feature type="domain" description="RNA polymerase sigma-70" evidence="9">
    <location>
        <begin position="617"/>
        <end position="643"/>
    </location>
</feature>
<dbReference type="NCBIfam" id="TIGR02393">
    <property type="entry name" value="RpoD_Cterm"/>
    <property type="match status" value="1"/>
</dbReference>
<dbReference type="Proteomes" id="UP001236369">
    <property type="component" value="Unassembled WGS sequence"/>
</dbReference>
<dbReference type="InterPro" id="IPR007630">
    <property type="entry name" value="RNA_pol_sigma70_r4"/>
</dbReference>
<dbReference type="PROSITE" id="PS00716">
    <property type="entry name" value="SIGMA70_2"/>
    <property type="match status" value="1"/>
</dbReference>
<dbReference type="Gene3D" id="1.10.601.10">
    <property type="entry name" value="RNA Polymerase Primary Sigma Factor"/>
    <property type="match status" value="1"/>
</dbReference>
<dbReference type="InterPro" id="IPR028630">
    <property type="entry name" value="Sigma70_RpoD"/>
</dbReference>
<dbReference type="InterPro" id="IPR042189">
    <property type="entry name" value="RNA_pol_sigma_70_r1_1_sf"/>
</dbReference>
<evidence type="ECO:0000256" key="3">
    <source>
        <dbReference type="ARBA" id="ARBA00023082"/>
    </source>
</evidence>
<dbReference type="PANTHER" id="PTHR30603">
    <property type="entry name" value="RNA POLYMERASE SIGMA FACTOR RPO"/>
    <property type="match status" value="1"/>
</dbReference>
<feature type="region of interest" description="Sigma-70 factor domain-2" evidence="6">
    <location>
        <begin position="424"/>
        <end position="494"/>
    </location>
</feature>
<comment type="caution">
    <text evidence="10">The sequence shown here is derived from an EMBL/GenBank/DDBJ whole genome shotgun (WGS) entry which is preliminary data.</text>
</comment>
<feature type="DNA-binding region" description="H-T-H motif" evidence="6">
    <location>
        <begin position="618"/>
        <end position="637"/>
    </location>
</feature>
<evidence type="ECO:0000256" key="1">
    <source>
        <dbReference type="ARBA" id="ARBA00022490"/>
    </source>
</evidence>
<dbReference type="Pfam" id="PF03979">
    <property type="entry name" value="Sigma70_r1_1"/>
    <property type="match status" value="1"/>
</dbReference>
<dbReference type="InterPro" id="IPR036388">
    <property type="entry name" value="WH-like_DNA-bd_sf"/>
</dbReference>
<keyword evidence="1 6" id="KW-0963">Cytoplasm</keyword>
<sequence length="658" mass="73629">MATKATERDEADAAPEQQTDGPLLDLSDAAVKRMIKLAKKRGYVTYEEVNEVLPEGQSDPDQLEDVLSQLSEMGINVVEAEETDEAATGEKAAAGEAEEDEAEGGEVAEIASTRAVAVATTTREPTDRTDDPVRMYLREMGSVELLSREGEIAIAKRIEAGREAMIAGLCESPLTFQAIIIWRDELVEGKVLLRDIIDLEATYAGPDGRNAPQIAEGEGDEDAEAPTPPEGGDEEDDLENNVSLAAMEAEIKPRVLEIFDSIAQNYHKLRKLQTDGAAAGDKSSAQTKKQGDLKDIVVTDVKSLSLNNNRIEALVGQLYAINKQLIGHEGRLMRYAESHGVARDEFLRHYQGYELDPAWMDRVGTLGGKGWKNLVERGAKQVTELRSQILDLASETGLEIGEFRRIVNMVQKGEREARQAKKEMIEANLRLVISIAKKYTNRGLQFLDLIQEGNIGLMKAVDKFEYRRGYKFSTYATWWIRQAITRSIADQARTIRIPVHMIETINKIVRTSRQMLHEIGREPTPEELAEKLAMPLEKVRKVLKIAKEPISLETPIGDEEDSHLGDFIEDKNVVLPIDAAIQSNLRETTTRVLASLTPREERVLRMRFGIGMNTDHTLEEVGQQFSVTRERIRQIEAKALRKLKHPSRSRKLRSFLDN</sequence>
<feature type="region of interest" description="Disordered" evidence="7">
    <location>
        <begin position="81"/>
        <end position="103"/>
    </location>
</feature>
<evidence type="ECO:0000259" key="8">
    <source>
        <dbReference type="PROSITE" id="PS00715"/>
    </source>
</evidence>